<name>A0A197JUI9_9FUNG</name>
<evidence type="ECO:0000256" key="1">
    <source>
        <dbReference type="SAM" id="MobiDB-lite"/>
    </source>
</evidence>
<proteinExistence type="predicted"/>
<evidence type="ECO:0000313" key="3">
    <source>
        <dbReference type="Proteomes" id="UP000078512"/>
    </source>
</evidence>
<protein>
    <submittedName>
        <fullName evidence="2">Uncharacterized protein</fullName>
    </submittedName>
</protein>
<dbReference type="Proteomes" id="UP000078512">
    <property type="component" value="Unassembled WGS sequence"/>
</dbReference>
<accession>A0A197JUI9</accession>
<sequence>MRTRASTSSAGSSSQQTRQAIGEKSKLLGSVPAKRARTAKKSASNAERIESLQAIALHNQTPTVINPSVSLEKQEPSNALNSISSQVSQVQNTLAKFQGTVERVDRMSQDVQKALTTIQSPTLGRTQYSLWHPYPYAPYPVPPSLCPSSYPYPSYPHPLYLHPPCLHPSYPWPPYQQQHIHLPAQASEQVPPSDAMTPPPPYHPQDPLSLAFPYYPQNIQPISMGYKMLPDRGALTVRAAWDEFHGPLSQLKSQGLYSNDAKTKKAYNRRREFVLLVQEAAERENRPVEVLVDEWTNRFRGQTINSIREELKANKI</sequence>
<organism evidence="2 3">
    <name type="scientific">Linnemannia elongata AG-77</name>
    <dbReference type="NCBI Taxonomy" id="1314771"/>
    <lineage>
        <taxon>Eukaryota</taxon>
        <taxon>Fungi</taxon>
        <taxon>Fungi incertae sedis</taxon>
        <taxon>Mucoromycota</taxon>
        <taxon>Mortierellomycotina</taxon>
        <taxon>Mortierellomycetes</taxon>
        <taxon>Mortierellales</taxon>
        <taxon>Mortierellaceae</taxon>
        <taxon>Linnemannia</taxon>
    </lineage>
</organism>
<evidence type="ECO:0000313" key="2">
    <source>
        <dbReference type="EMBL" id="OAQ27964.1"/>
    </source>
</evidence>
<dbReference type="OrthoDB" id="2448140at2759"/>
<keyword evidence="3" id="KW-1185">Reference proteome</keyword>
<gene>
    <name evidence="2" type="ORF">K457DRAFT_139087</name>
</gene>
<reference evidence="2 3" key="1">
    <citation type="submission" date="2016-05" db="EMBL/GenBank/DDBJ databases">
        <title>Genome sequencing reveals origins of a unique bacterial endosymbiosis in the earliest lineages of terrestrial Fungi.</title>
        <authorList>
            <consortium name="DOE Joint Genome Institute"/>
            <person name="Uehling J."/>
            <person name="Gryganskyi A."/>
            <person name="Hameed K."/>
            <person name="Tschaplinski T."/>
            <person name="Misztal P."/>
            <person name="Wu S."/>
            <person name="Desiro A."/>
            <person name="Vande Pol N."/>
            <person name="Du Z.-Y."/>
            <person name="Zienkiewicz A."/>
            <person name="Zienkiewicz K."/>
            <person name="Morin E."/>
            <person name="Tisserant E."/>
            <person name="Splivallo R."/>
            <person name="Hainaut M."/>
            <person name="Henrissat B."/>
            <person name="Ohm R."/>
            <person name="Kuo A."/>
            <person name="Yan J."/>
            <person name="Lipzen A."/>
            <person name="Nolan M."/>
            <person name="Labutti K."/>
            <person name="Barry K."/>
            <person name="Goldstein A."/>
            <person name="Labbe J."/>
            <person name="Schadt C."/>
            <person name="Tuskan G."/>
            <person name="Grigoriev I."/>
            <person name="Martin F."/>
            <person name="Vilgalys R."/>
            <person name="Bonito G."/>
        </authorList>
    </citation>
    <scope>NUCLEOTIDE SEQUENCE [LARGE SCALE GENOMIC DNA]</scope>
    <source>
        <strain evidence="2 3">AG-77</strain>
    </source>
</reference>
<feature type="compositionally biased region" description="Low complexity" evidence="1">
    <location>
        <begin position="1"/>
        <end position="20"/>
    </location>
</feature>
<dbReference type="EMBL" id="KV442052">
    <property type="protein sequence ID" value="OAQ27964.1"/>
    <property type="molecule type" value="Genomic_DNA"/>
</dbReference>
<feature type="region of interest" description="Disordered" evidence="1">
    <location>
        <begin position="1"/>
        <end position="45"/>
    </location>
</feature>
<dbReference type="AlphaFoldDB" id="A0A197JUI9"/>